<dbReference type="NCBIfam" id="TIGR02847">
    <property type="entry name" value="CyoD"/>
    <property type="match status" value="1"/>
</dbReference>
<dbReference type="GO" id="GO:0019646">
    <property type="term" value="P:aerobic electron transport chain"/>
    <property type="evidence" value="ECO:0007669"/>
    <property type="project" value="TreeGrafter"/>
</dbReference>
<evidence type="ECO:0000256" key="3">
    <source>
        <dbReference type="ARBA" id="ARBA00011700"/>
    </source>
</evidence>
<dbReference type="OrthoDB" id="2375888at2"/>
<evidence type="ECO:0000313" key="19">
    <source>
        <dbReference type="Proteomes" id="UP000298716"/>
    </source>
</evidence>
<dbReference type="GO" id="GO:0009486">
    <property type="term" value="F:cytochrome bo3 ubiquinol oxidase activity"/>
    <property type="evidence" value="ECO:0007669"/>
    <property type="project" value="InterPro"/>
</dbReference>
<keyword evidence="5" id="KW-0813">Transport</keyword>
<evidence type="ECO:0000256" key="14">
    <source>
        <dbReference type="ARBA" id="ARBA00030211"/>
    </source>
</evidence>
<evidence type="ECO:0000256" key="11">
    <source>
        <dbReference type="ARBA" id="ARBA00023136"/>
    </source>
</evidence>
<comment type="subunit">
    <text evidence="3">Heterooctamer of two A chains, two B chains, two C chains and two D chains.</text>
</comment>
<evidence type="ECO:0000256" key="4">
    <source>
        <dbReference type="ARBA" id="ARBA00014689"/>
    </source>
</evidence>
<evidence type="ECO:0000256" key="1">
    <source>
        <dbReference type="ARBA" id="ARBA00004651"/>
    </source>
</evidence>
<evidence type="ECO:0000313" key="18">
    <source>
        <dbReference type="EMBL" id="QCI22901.1"/>
    </source>
</evidence>
<dbReference type="RefSeq" id="WP_158355173.1">
    <property type="nucleotide sequence ID" value="NZ_CP034867.1"/>
</dbReference>
<evidence type="ECO:0000256" key="7">
    <source>
        <dbReference type="ARBA" id="ARBA00022692"/>
    </source>
</evidence>
<evidence type="ECO:0000256" key="15">
    <source>
        <dbReference type="ARBA" id="ARBA00031887"/>
    </source>
</evidence>
<dbReference type="GO" id="GO:0009319">
    <property type="term" value="C:cytochrome o ubiquinol oxidase complex"/>
    <property type="evidence" value="ECO:0007669"/>
    <property type="project" value="TreeGrafter"/>
</dbReference>
<keyword evidence="9 17" id="KW-1133">Transmembrane helix</keyword>
<proteinExistence type="inferred from homology"/>
<comment type="subcellular location">
    <subcellularLocation>
        <location evidence="1">Cell membrane</location>
        <topology evidence="1">Multi-pass membrane protein</topology>
    </subcellularLocation>
</comment>
<keyword evidence="11 17" id="KW-0472">Membrane</keyword>
<name>A0A4D6Y9G5_9GAMM</name>
<evidence type="ECO:0000256" key="5">
    <source>
        <dbReference type="ARBA" id="ARBA00022448"/>
    </source>
</evidence>
<evidence type="ECO:0000256" key="2">
    <source>
        <dbReference type="ARBA" id="ARBA00008079"/>
    </source>
</evidence>
<accession>A0A4D6Y9G5</accession>
<evidence type="ECO:0000256" key="12">
    <source>
        <dbReference type="ARBA" id="ARBA00025694"/>
    </source>
</evidence>
<evidence type="ECO:0000256" key="13">
    <source>
        <dbReference type="ARBA" id="ARBA00030071"/>
    </source>
</evidence>
<evidence type="ECO:0000256" key="9">
    <source>
        <dbReference type="ARBA" id="ARBA00022989"/>
    </source>
</evidence>
<comment type="function">
    <text evidence="12">Cytochrome bo(3) ubiquinol terminal oxidase is the component of the aerobic respiratory chain of E.coli that predominates when cells are grown at high aeration. Has proton pump activity across the membrane in addition to electron transfer, pumping 2 protons/electron.</text>
</comment>
<dbReference type="PANTHER" id="PTHR36835">
    <property type="entry name" value="CYTOCHROME BO(3) UBIQUINOL OXIDASE SUBUNIT 4"/>
    <property type="match status" value="1"/>
</dbReference>
<keyword evidence="10" id="KW-0560">Oxidoreductase</keyword>
<feature type="transmembrane region" description="Helical" evidence="17">
    <location>
        <begin position="16"/>
        <end position="34"/>
    </location>
</feature>
<reference evidence="18 19" key="2">
    <citation type="submission" date="2019-05" db="EMBL/GenBank/DDBJ databases">
        <title>Genome evolution of the obligate endosymbiont Buchnera aphidicola.</title>
        <authorList>
            <person name="Moran N.A."/>
        </authorList>
    </citation>
    <scope>NUCLEOTIDE SEQUENCE [LARGE SCALE GENOMIC DNA]</scope>
    <source>
        <strain evidence="18 19">Mga</strain>
    </source>
</reference>
<dbReference type="PANTHER" id="PTHR36835:SF1">
    <property type="entry name" value="CYTOCHROME BO(3) UBIQUINOL OXIDASE SUBUNIT 4"/>
    <property type="match status" value="1"/>
</dbReference>
<protein>
    <recommendedName>
        <fullName evidence="4">Cytochrome bo(3) ubiquinol oxidase subunit 4</fullName>
    </recommendedName>
    <alternativeName>
        <fullName evidence="16">Cytochrome o ubiquinol oxidase subunit 4</fullName>
    </alternativeName>
    <alternativeName>
        <fullName evidence="13">Oxidase bo(3) subunit 4</fullName>
    </alternativeName>
    <alternativeName>
        <fullName evidence="14">Ubiquinol oxidase polypeptide IV</fullName>
    </alternativeName>
    <alternativeName>
        <fullName evidence="15">Ubiquinol oxidase subunit 4</fullName>
    </alternativeName>
</protein>
<dbReference type="InterPro" id="IPR014210">
    <property type="entry name" value="Cyt_o_ubiqinol_oxidase_su4"/>
</dbReference>
<dbReference type="Proteomes" id="UP000298716">
    <property type="component" value="Chromosome"/>
</dbReference>
<dbReference type="EMBL" id="CP034867">
    <property type="protein sequence ID" value="QCI22901.1"/>
    <property type="molecule type" value="Genomic_DNA"/>
</dbReference>
<keyword evidence="6" id="KW-1003">Cell membrane</keyword>
<dbReference type="GO" id="GO:0005886">
    <property type="term" value="C:plasma membrane"/>
    <property type="evidence" value="ECO:0007669"/>
    <property type="project" value="UniProtKB-SubCell"/>
</dbReference>
<sequence length="105" mass="12649">MQNFIKLNMNKETKSYFLGFLFSLVLTIVPFILVMEKFFCSKINYIVFLCCAVIQIVIHFIYFLHLDFSEKERWNLITLLFVIIIILIIVFGSIWIMYNLNHHMM</sequence>
<comment type="similarity">
    <text evidence="2">Belongs to the cytochrome c oxidase bacterial subunit 4 family.</text>
</comment>
<feature type="transmembrane region" description="Helical" evidence="17">
    <location>
        <begin position="76"/>
        <end position="98"/>
    </location>
</feature>
<evidence type="ECO:0000256" key="10">
    <source>
        <dbReference type="ARBA" id="ARBA00023002"/>
    </source>
</evidence>
<organism evidence="18 19">
    <name type="scientific">Buchnera aphidicola</name>
    <name type="common">Macrosiphum gaurae</name>
    <dbReference type="NCBI Taxonomy" id="2315801"/>
    <lineage>
        <taxon>Bacteria</taxon>
        <taxon>Pseudomonadati</taxon>
        <taxon>Pseudomonadota</taxon>
        <taxon>Gammaproteobacteria</taxon>
        <taxon>Enterobacterales</taxon>
        <taxon>Erwiniaceae</taxon>
        <taxon>Buchnera</taxon>
    </lineage>
</organism>
<dbReference type="AlphaFoldDB" id="A0A4D6Y9G5"/>
<keyword evidence="7 17" id="KW-0812">Transmembrane</keyword>
<dbReference type="InterPro" id="IPR005171">
    <property type="entry name" value="Cyt_c_oxidase_su4_prok"/>
</dbReference>
<dbReference type="GO" id="GO:0015078">
    <property type="term" value="F:proton transmembrane transporter activity"/>
    <property type="evidence" value="ECO:0007669"/>
    <property type="project" value="TreeGrafter"/>
</dbReference>
<evidence type="ECO:0000256" key="17">
    <source>
        <dbReference type="SAM" id="Phobius"/>
    </source>
</evidence>
<dbReference type="InterPro" id="IPR050968">
    <property type="entry name" value="Cytochrome_c_oxidase_bac_sub4"/>
</dbReference>
<feature type="transmembrane region" description="Helical" evidence="17">
    <location>
        <begin position="46"/>
        <end position="64"/>
    </location>
</feature>
<dbReference type="GO" id="GO:0015990">
    <property type="term" value="P:electron transport coupled proton transport"/>
    <property type="evidence" value="ECO:0007669"/>
    <property type="project" value="InterPro"/>
</dbReference>
<evidence type="ECO:0000256" key="8">
    <source>
        <dbReference type="ARBA" id="ARBA00022982"/>
    </source>
</evidence>
<keyword evidence="8" id="KW-0249">Electron transport</keyword>
<reference evidence="18 19" key="1">
    <citation type="submission" date="2018-12" db="EMBL/GenBank/DDBJ databases">
        <authorList>
            <person name="Chong R.A."/>
        </authorList>
    </citation>
    <scope>NUCLEOTIDE SEQUENCE [LARGE SCALE GENOMIC DNA]</scope>
    <source>
        <strain evidence="18 19">Mga</strain>
    </source>
</reference>
<dbReference type="Pfam" id="PF03626">
    <property type="entry name" value="COX4_pro"/>
    <property type="match status" value="1"/>
</dbReference>
<gene>
    <name evidence="18" type="primary">cyoD</name>
    <name evidence="18" type="ORF">D9V72_02375</name>
</gene>
<evidence type="ECO:0000256" key="16">
    <source>
        <dbReference type="ARBA" id="ARBA00032185"/>
    </source>
</evidence>
<evidence type="ECO:0000256" key="6">
    <source>
        <dbReference type="ARBA" id="ARBA00022475"/>
    </source>
</evidence>